<evidence type="ECO:0000313" key="5">
    <source>
        <dbReference type="Proteomes" id="UP000265882"/>
    </source>
</evidence>
<feature type="active site" description="Proton donor" evidence="1">
    <location>
        <position position="77"/>
    </location>
</feature>
<feature type="binding site" evidence="3">
    <location>
        <position position="99"/>
    </location>
    <ligand>
        <name>Zn(2+)</name>
        <dbReference type="ChEBI" id="CHEBI:29105"/>
        <label>2</label>
    </ligand>
</feature>
<keyword evidence="3" id="KW-0862">Zinc</keyword>
<dbReference type="PANTHER" id="PTHR30304">
    <property type="entry name" value="D-TAGATOSE-1,6-BISPHOSPHATE ALDOLASE"/>
    <property type="match status" value="1"/>
</dbReference>
<evidence type="ECO:0000256" key="3">
    <source>
        <dbReference type="PIRSR" id="PIRSR001359-3"/>
    </source>
</evidence>
<name>A0A3A4P6E1_ABYX5</name>
<dbReference type="GO" id="GO:0008270">
    <property type="term" value="F:zinc ion binding"/>
    <property type="evidence" value="ECO:0007669"/>
    <property type="project" value="InterPro"/>
</dbReference>
<feature type="binding site" evidence="2">
    <location>
        <position position="176"/>
    </location>
    <ligand>
        <name>dihydroxyacetone phosphate</name>
        <dbReference type="ChEBI" id="CHEBI:57642"/>
    </ligand>
</feature>
<feature type="binding site" evidence="3">
    <location>
        <position position="203"/>
    </location>
    <ligand>
        <name>Zn(2+)</name>
        <dbReference type="ChEBI" id="CHEBI:29105"/>
        <label>1</label>
        <note>catalytic</note>
    </ligand>
</feature>
<dbReference type="SUPFAM" id="SSF51569">
    <property type="entry name" value="Aldolase"/>
    <property type="match status" value="1"/>
</dbReference>
<accession>A0A3A4P6E1</accession>
<dbReference type="Pfam" id="PF01116">
    <property type="entry name" value="F_bP_aldolase"/>
    <property type="match status" value="1"/>
</dbReference>
<dbReference type="EMBL" id="QZKU01000004">
    <property type="protein sequence ID" value="RJP26729.1"/>
    <property type="molecule type" value="Genomic_DNA"/>
</dbReference>
<dbReference type="Gene3D" id="3.20.20.70">
    <property type="entry name" value="Aldolase class I"/>
    <property type="match status" value="1"/>
</dbReference>
<comment type="cofactor">
    <cofactor evidence="3">
        <name>Zn(2+)</name>
        <dbReference type="ChEBI" id="CHEBI:29105"/>
    </cofactor>
    <text evidence="3">Binds 2 Zn(2+) ions per subunit. One is catalytic and the other provides a structural contribution.</text>
</comment>
<feature type="binding site" evidence="2">
    <location>
        <begin position="204"/>
        <end position="206"/>
    </location>
    <ligand>
        <name>dihydroxyacetone phosphate</name>
        <dbReference type="ChEBI" id="CHEBI:57642"/>
    </ligand>
</feature>
<gene>
    <name evidence="4" type="ORF">C4520_00355</name>
</gene>
<reference evidence="4 5" key="1">
    <citation type="journal article" date="2017" name="ISME J.">
        <title>Energy and carbon metabolisms in a deep terrestrial subsurface fluid microbial community.</title>
        <authorList>
            <person name="Momper L."/>
            <person name="Jungbluth S.P."/>
            <person name="Lee M.D."/>
            <person name="Amend J.P."/>
        </authorList>
    </citation>
    <scope>NUCLEOTIDE SEQUENCE [LARGE SCALE GENOMIC DNA]</scope>
    <source>
        <strain evidence="4">SURF_5</strain>
    </source>
</reference>
<feature type="binding site" evidence="3">
    <location>
        <position position="175"/>
    </location>
    <ligand>
        <name>Zn(2+)</name>
        <dbReference type="ChEBI" id="CHEBI:29105"/>
        <label>1</label>
        <note>catalytic</note>
    </ligand>
</feature>
<organism evidence="4 5">
    <name type="scientific">Abyssobacteria bacterium (strain SURF_5)</name>
    <dbReference type="NCBI Taxonomy" id="2093360"/>
    <lineage>
        <taxon>Bacteria</taxon>
        <taxon>Pseudomonadati</taxon>
        <taxon>Candidatus Hydrogenedentota</taxon>
        <taxon>Candidatus Abyssobacteria</taxon>
    </lineage>
</organism>
<feature type="binding site" evidence="2">
    <location>
        <begin position="225"/>
        <end position="228"/>
    </location>
    <ligand>
        <name>dihydroxyacetone phosphate</name>
        <dbReference type="ChEBI" id="CHEBI:57642"/>
    </ligand>
</feature>
<sequence length="279" mass="29944">MALSSMIPLLKAAQKEGYAVGQFNFHNMDGLMGILQAAGNKHSPLILGPLFLPPRAIMAMLRELANEAAVPVAVTLDHGRSLDQCQQCIDAGYTDVMLDSSALPFEENVRGTRAVVEAAHKAGVGVEGEIGHVGMGEDYGDISGVKATLTKPEEAARYVEETGVDAVAVAIGSAHGHYKGEPHLYFERLSEIRMALETPLVLHGGSGISDSDFRESIRRGISKVNIYTHLADAALAATRAQLADPDLKHFFQLQYATQDAIRSVVEHYMDVFGSTGRAS</sequence>
<dbReference type="PIRSF" id="PIRSF001359">
    <property type="entry name" value="F_bP_aldolase_II"/>
    <property type="match status" value="1"/>
</dbReference>
<dbReference type="InterPro" id="IPR013785">
    <property type="entry name" value="Aldolase_TIM"/>
</dbReference>
<feature type="binding site" evidence="3">
    <location>
        <position position="78"/>
    </location>
    <ligand>
        <name>Zn(2+)</name>
        <dbReference type="ChEBI" id="CHEBI:29105"/>
        <label>1</label>
        <note>catalytic</note>
    </ligand>
</feature>
<dbReference type="AlphaFoldDB" id="A0A3A4P6E1"/>
<evidence type="ECO:0000313" key="4">
    <source>
        <dbReference type="EMBL" id="RJP26729.1"/>
    </source>
</evidence>
<protein>
    <submittedName>
        <fullName evidence="4">Class II fructose-bisphosphate aldolase</fullName>
    </submittedName>
</protein>
<comment type="caution">
    <text evidence="4">The sequence shown here is derived from an EMBL/GenBank/DDBJ whole genome shotgun (WGS) entry which is preliminary data.</text>
</comment>
<dbReference type="Proteomes" id="UP000265882">
    <property type="component" value="Unassembled WGS sequence"/>
</dbReference>
<evidence type="ECO:0000256" key="2">
    <source>
        <dbReference type="PIRSR" id="PIRSR001359-2"/>
    </source>
</evidence>
<dbReference type="NCBIfam" id="TIGR00167">
    <property type="entry name" value="cbbA"/>
    <property type="match status" value="1"/>
</dbReference>
<dbReference type="GO" id="GO:0005975">
    <property type="term" value="P:carbohydrate metabolic process"/>
    <property type="evidence" value="ECO:0007669"/>
    <property type="project" value="InterPro"/>
</dbReference>
<dbReference type="InterPro" id="IPR050246">
    <property type="entry name" value="Class_II_FBP_aldolase"/>
</dbReference>
<dbReference type="CDD" id="cd00947">
    <property type="entry name" value="TBP_aldolase_IIB"/>
    <property type="match status" value="1"/>
</dbReference>
<dbReference type="PANTHER" id="PTHR30304:SF0">
    <property type="entry name" value="D-TAGATOSE-1,6-BISPHOSPHATE ALDOLASE SUBUNIT GATY-RELATED"/>
    <property type="match status" value="1"/>
</dbReference>
<evidence type="ECO:0000256" key="1">
    <source>
        <dbReference type="PIRSR" id="PIRSR001359-1"/>
    </source>
</evidence>
<keyword evidence="3" id="KW-0479">Metal-binding</keyword>
<feature type="binding site" evidence="3">
    <location>
        <position position="129"/>
    </location>
    <ligand>
        <name>Zn(2+)</name>
        <dbReference type="ChEBI" id="CHEBI:29105"/>
        <label>2</label>
    </ligand>
</feature>
<proteinExistence type="predicted"/>
<dbReference type="InterPro" id="IPR000771">
    <property type="entry name" value="FBA_II"/>
</dbReference>
<dbReference type="GO" id="GO:0016832">
    <property type="term" value="F:aldehyde-lyase activity"/>
    <property type="evidence" value="ECO:0007669"/>
    <property type="project" value="InterPro"/>
</dbReference>